<name>A0A853EQE1_9MICO</name>
<feature type="region of interest" description="Disordered" evidence="1">
    <location>
        <begin position="1"/>
        <end position="47"/>
    </location>
</feature>
<protein>
    <submittedName>
        <fullName evidence="3">Uncharacterized protein</fullName>
    </submittedName>
</protein>
<proteinExistence type="predicted"/>
<comment type="caution">
    <text evidence="3">The sequence shown here is derived from an EMBL/GenBank/DDBJ whole genome shotgun (WGS) entry which is preliminary data.</text>
</comment>
<evidence type="ECO:0000313" key="4">
    <source>
        <dbReference type="Proteomes" id="UP000561011"/>
    </source>
</evidence>
<gene>
    <name evidence="3" type="ORF">HZZ10_00260</name>
</gene>
<dbReference type="Proteomes" id="UP000561011">
    <property type="component" value="Unassembled WGS sequence"/>
</dbReference>
<feature type="transmembrane region" description="Helical" evidence="2">
    <location>
        <begin position="54"/>
        <end position="71"/>
    </location>
</feature>
<organism evidence="3 4">
    <name type="scientific">Sanguibacter inulinus</name>
    <dbReference type="NCBI Taxonomy" id="60922"/>
    <lineage>
        <taxon>Bacteria</taxon>
        <taxon>Bacillati</taxon>
        <taxon>Actinomycetota</taxon>
        <taxon>Actinomycetes</taxon>
        <taxon>Micrococcales</taxon>
        <taxon>Sanguibacteraceae</taxon>
        <taxon>Sanguibacter</taxon>
    </lineage>
</organism>
<evidence type="ECO:0000256" key="2">
    <source>
        <dbReference type="SAM" id="Phobius"/>
    </source>
</evidence>
<keyword evidence="2" id="KW-0472">Membrane</keyword>
<sequence>MTDQQHDLNMPLQPGSVEAEFRRPEGPGLVSAGPAMSSYGTGSAMRPKSTTMRTALIAGAVGIAIGFWMGTSGPQEPAVPDDVQTSTVVTPVG</sequence>
<keyword evidence="2" id="KW-0812">Transmembrane</keyword>
<dbReference type="AlphaFoldDB" id="A0A853EQE1"/>
<dbReference type="RefSeq" id="WP_056134699.1">
    <property type="nucleotide sequence ID" value="NZ_JACBYE010000001.1"/>
</dbReference>
<keyword evidence="2" id="KW-1133">Transmembrane helix</keyword>
<dbReference type="EMBL" id="JACBYE010000001">
    <property type="protein sequence ID" value="NYS91972.1"/>
    <property type="molecule type" value="Genomic_DNA"/>
</dbReference>
<evidence type="ECO:0000256" key="1">
    <source>
        <dbReference type="SAM" id="MobiDB-lite"/>
    </source>
</evidence>
<evidence type="ECO:0000313" key="3">
    <source>
        <dbReference type="EMBL" id="NYS91972.1"/>
    </source>
</evidence>
<accession>A0A853EQE1</accession>
<keyword evidence="4" id="KW-1185">Reference proteome</keyword>
<reference evidence="3 4" key="1">
    <citation type="submission" date="2020-07" db="EMBL/GenBank/DDBJ databases">
        <title>MOT database genomes.</title>
        <authorList>
            <person name="Joseph S."/>
            <person name="Aduse-Opoku J."/>
            <person name="Hashim A."/>
            <person name="Wade W."/>
            <person name="Curtis M."/>
        </authorList>
    </citation>
    <scope>NUCLEOTIDE SEQUENCE [LARGE SCALE GENOMIC DNA]</scope>
    <source>
        <strain evidence="3 4">DSM 100099</strain>
    </source>
</reference>